<name>A0A7G9B6Q5_9FIRM</name>
<dbReference type="Gene3D" id="2.160.20.110">
    <property type="match status" value="2"/>
</dbReference>
<dbReference type="RefSeq" id="WP_187333689.1">
    <property type="nucleotide sequence ID" value="NZ_CP060490.1"/>
</dbReference>
<keyword evidence="2" id="KW-1185">Reference proteome</keyword>
<accession>A0A7G9B6Q5</accession>
<dbReference type="EMBL" id="CP060490">
    <property type="protein sequence ID" value="QNL45236.1"/>
    <property type="molecule type" value="Genomic_DNA"/>
</dbReference>
<protein>
    <recommendedName>
        <fullName evidence="3">Prepilin-type N-terminal cleavage/methylation domain-containing protein</fullName>
    </recommendedName>
</protein>
<organism evidence="1 2">
    <name type="scientific">Oscillibacter hominis</name>
    <dbReference type="NCBI Taxonomy" id="2763056"/>
    <lineage>
        <taxon>Bacteria</taxon>
        <taxon>Bacillati</taxon>
        <taxon>Bacillota</taxon>
        <taxon>Clostridia</taxon>
        <taxon>Eubacteriales</taxon>
        <taxon>Oscillospiraceae</taxon>
        <taxon>Oscillibacter</taxon>
    </lineage>
</organism>
<evidence type="ECO:0000313" key="1">
    <source>
        <dbReference type="EMBL" id="QNL45236.1"/>
    </source>
</evidence>
<reference evidence="1 2" key="1">
    <citation type="submission" date="2020-08" db="EMBL/GenBank/DDBJ databases">
        <authorList>
            <person name="Liu C."/>
            <person name="Sun Q."/>
        </authorList>
    </citation>
    <scope>NUCLEOTIDE SEQUENCE [LARGE SCALE GENOMIC DNA]</scope>
    <source>
        <strain evidence="1 2">NSJ-62</strain>
    </source>
</reference>
<gene>
    <name evidence="1" type="ORF">H8790_04245</name>
</gene>
<proteinExistence type="predicted"/>
<dbReference type="Proteomes" id="UP000515960">
    <property type="component" value="Chromosome"/>
</dbReference>
<sequence>MGNRENRGFTLQEALLAVVLVVVLASIAIPSVLTLRQSLKLRELDDTARSLYLTVQNELTVRKATGTLPDLQAALTPEQSLEVLGAKPQDAEDDTWTGLYYIPSSQAEELFPDACLTLSTLAPEGSFLLELDPAGGSLYGLFYAERPLRYSEVTALSSRSREDRKAVEIGYYGGFSAAAAGENPALKPTLEAVNSEDLYIVFHCAGLKEAVIDQRNLTLTITVADESGAADHRWSRSYTGGDAEFSVLATGEVTTRLLLDSLRQGEHFAELTEGRLTPGDNLTVTAVITYSGKEEVLRGETWIAVNSLFAQKREAEGAVELDVACLRHLNNLRGDCYEGRAGTSIRQTADIAFAPDNWQELVMPGASSGERPLSVFSPIVNEPLFSGGTSYDGCGNLLEGFRIAGADSVGLFSSLRGCTVRNVRMKDVAVSAAGSYAGALAGSIGGESAVENCGVWQGSSGSVTARGSAVGGLAGRCESGTLRIKDSFSAIDVTGNWYVGGLVGQVDGGLHVERSYASGSVTGNSRVGGLTGLCSAGGVLELRECYTTASVTAALSAPVTAQRAEEDQAGGAIGNAGGTVRCVDCRVYGKVTAQTASGAFFGKGALSASGCVYLVQSGYNDDLPQAGQAGLTAASYGELERADNSVRNSHPHSHELRGLAFPFPMVTSDHYGDWPLETEAPVEWELPYGLCYYERYGDGSWGFYGYDRENTLKDSLAGNEKSIAEAGYGVLLLRGESADGWFQGYGDAVLNPSVAVVWGGASGDLHPLSDRGQELLSPLLLPGKAVYETKTGRTLTFNLYFGAALSLDTLYPSEQEPFQLRTAEHLENIGGHAGSWWNFRQTHDIEARASTARIDNYLGCTVDGGGNRITGLQDTLFLWNNGTLRNLLLEEVDIRQLDACAALVNSNTGWVERCGVTGSITGTGSDSAAALVSLNSGYVIDSWARCDVEGQGASGGLIFRSGGSVSGCYAAGTVSSGLGNAAGLVVENSGTIASSYANCTVTAERGSAGALVCTGGTITDCYAAGSVTARNTAAGIAAVTGGSLRAERCYSVAEIKGGSWQYGVAPLGTAEACLWGYGPGYNDALQGGVGQPITLAELRVLRMAGPWTLDTAVEQSHPWAQELQGKAYPYPRLSALDHWGDWPLSSEQIAAGDLGAVILCGENSAGGPDGNSEIVGLSIGLDGEPASQWPVREKNWHPLGYGILLSGRMDGSEWTVTYTSSRGGTVRMNLSALNKMPELAPPGMNLYLISDPEIINGAKDTTDLVLSDGKTSYRFRIGYDSSKEPTVKFIG</sequence>
<dbReference type="SUPFAM" id="SSF54523">
    <property type="entry name" value="Pili subunits"/>
    <property type="match status" value="1"/>
</dbReference>
<evidence type="ECO:0000313" key="2">
    <source>
        <dbReference type="Proteomes" id="UP000515960"/>
    </source>
</evidence>
<dbReference type="KEGG" id="ohi:H8790_04245"/>
<evidence type="ECO:0008006" key="3">
    <source>
        <dbReference type="Google" id="ProtNLM"/>
    </source>
</evidence>
<dbReference type="InterPro" id="IPR045584">
    <property type="entry name" value="Pilin-like"/>
</dbReference>